<feature type="transmembrane region" description="Helical" evidence="1">
    <location>
        <begin position="20"/>
        <end position="43"/>
    </location>
</feature>
<protein>
    <recommendedName>
        <fullName evidence="2">YdbS-like PH domain-containing protein</fullName>
    </recommendedName>
</protein>
<keyword evidence="1" id="KW-0472">Membrane</keyword>
<dbReference type="InterPro" id="IPR005182">
    <property type="entry name" value="YdbS-like_PH"/>
</dbReference>
<keyword evidence="4" id="KW-1185">Reference proteome</keyword>
<organism evidence="3 4">
    <name type="scientific">Pelagibacterium halotolerans (strain DSM 22347 / JCM 15775 / CGMCC 1.7692 / B2)</name>
    <dbReference type="NCBI Taxonomy" id="1082931"/>
    <lineage>
        <taxon>Bacteria</taxon>
        <taxon>Pseudomonadati</taxon>
        <taxon>Pseudomonadota</taxon>
        <taxon>Alphaproteobacteria</taxon>
        <taxon>Hyphomicrobiales</taxon>
        <taxon>Devosiaceae</taxon>
        <taxon>Pelagibacterium</taxon>
    </lineage>
</organism>
<keyword evidence="1" id="KW-1133">Transmembrane helix</keyword>
<evidence type="ECO:0000313" key="4">
    <source>
        <dbReference type="Proteomes" id="UP000008850"/>
    </source>
</evidence>
<dbReference type="RefSeq" id="WP_014132110.1">
    <property type="nucleotide sequence ID" value="NC_016078.1"/>
</dbReference>
<dbReference type="eggNOG" id="COG3428">
    <property type="taxonomic scope" value="Bacteria"/>
</dbReference>
<dbReference type="Pfam" id="PF03703">
    <property type="entry name" value="bPH_2"/>
    <property type="match status" value="1"/>
</dbReference>
<dbReference type="PANTHER" id="PTHR37938:SF1">
    <property type="entry name" value="BLL0215 PROTEIN"/>
    <property type="match status" value="1"/>
</dbReference>
<dbReference type="PANTHER" id="PTHR37938">
    <property type="entry name" value="BLL0215 PROTEIN"/>
    <property type="match status" value="1"/>
</dbReference>
<feature type="domain" description="YdbS-like PH" evidence="2">
    <location>
        <begin position="50"/>
        <end position="120"/>
    </location>
</feature>
<sequence length="132" mass="14747">MDETNLLLDEHPKMFRANPLVFLLGVITIPIVVGIVILIAMWLRSIGERIAISEHAMLIEKGILNKNSTEVSLTSVRTVRVDQSFADRIFNVGRVDIYTAGDSPEATISGIAEPNRVRDLVRRHQSSLQQVQ</sequence>
<gene>
    <name evidence="3" type="ordered locus">KKY_2969</name>
</gene>
<dbReference type="HOGENOM" id="CLU_129817_0_0_5"/>
<name>G4RF30_PELHB</name>
<accession>G4RF30</accession>
<dbReference type="KEGG" id="phl:KKY_2969"/>
<reference evidence="3 4" key="1">
    <citation type="journal article" date="2012" name="J. Bacteriol.">
        <title>Complete genome sequence of Pelagibacterium halotolerans B2T.</title>
        <authorList>
            <person name="Huo Y.Y."/>
            <person name="Cheng H."/>
            <person name="Han X.F."/>
            <person name="Jiang X.W."/>
            <person name="Sun C."/>
            <person name="Zhang X.Q."/>
            <person name="Zhu X.F."/>
            <person name="Liu Y.F."/>
            <person name="Li P.F."/>
            <person name="Ni P.X."/>
            <person name="Wu M."/>
        </authorList>
    </citation>
    <scope>NUCLEOTIDE SEQUENCE [LARGE SCALE GENOMIC DNA]</scope>
    <source>
        <strain evidence="4">DSM 22347 / JCM 15775 / CGMCC 1.7692 / B2</strain>
    </source>
</reference>
<proteinExistence type="predicted"/>
<dbReference type="AlphaFoldDB" id="G4RF30"/>
<keyword evidence="1" id="KW-0812">Transmembrane</keyword>
<evidence type="ECO:0000256" key="1">
    <source>
        <dbReference type="SAM" id="Phobius"/>
    </source>
</evidence>
<dbReference type="STRING" id="1082931.KKY_2969"/>
<evidence type="ECO:0000313" key="3">
    <source>
        <dbReference type="EMBL" id="AEQ52963.1"/>
    </source>
</evidence>
<dbReference type="EMBL" id="CP003075">
    <property type="protein sequence ID" value="AEQ52963.1"/>
    <property type="molecule type" value="Genomic_DNA"/>
</dbReference>
<dbReference type="Proteomes" id="UP000008850">
    <property type="component" value="Chromosome"/>
</dbReference>
<evidence type="ECO:0000259" key="2">
    <source>
        <dbReference type="Pfam" id="PF03703"/>
    </source>
</evidence>